<evidence type="ECO:0000259" key="6">
    <source>
        <dbReference type="PROSITE" id="PS50888"/>
    </source>
</evidence>
<dbReference type="EMBL" id="KE344834">
    <property type="protein sequence ID" value="EXB81220.1"/>
    <property type="molecule type" value="Genomic_DNA"/>
</dbReference>
<dbReference type="eggNOG" id="ENOG502R2X6">
    <property type="taxonomic scope" value="Eukaryota"/>
</dbReference>
<dbReference type="AlphaFoldDB" id="W9S0K5"/>
<dbReference type="Proteomes" id="UP000030645">
    <property type="component" value="Unassembled WGS sequence"/>
</dbReference>
<keyword evidence="8" id="KW-1185">Reference proteome</keyword>
<dbReference type="SMART" id="SM00353">
    <property type="entry name" value="HLH"/>
    <property type="match status" value="1"/>
</dbReference>
<evidence type="ECO:0000256" key="2">
    <source>
        <dbReference type="ARBA" id="ARBA00023015"/>
    </source>
</evidence>
<evidence type="ECO:0000313" key="7">
    <source>
        <dbReference type="EMBL" id="EXB81220.1"/>
    </source>
</evidence>
<evidence type="ECO:0000313" key="8">
    <source>
        <dbReference type="Proteomes" id="UP000030645"/>
    </source>
</evidence>
<dbReference type="InterPro" id="IPR036638">
    <property type="entry name" value="HLH_DNA-bd_sf"/>
</dbReference>
<reference evidence="8" key="1">
    <citation type="submission" date="2013-01" db="EMBL/GenBank/DDBJ databases">
        <title>Draft Genome Sequence of a Mulberry Tree, Morus notabilis C.K. Schneid.</title>
        <authorList>
            <person name="He N."/>
            <person name="Zhao S."/>
        </authorList>
    </citation>
    <scope>NUCLEOTIDE SEQUENCE</scope>
</reference>
<evidence type="ECO:0000256" key="3">
    <source>
        <dbReference type="ARBA" id="ARBA00023163"/>
    </source>
</evidence>
<gene>
    <name evidence="7" type="ORF">L484_013161</name>
</gene>
<evidence type="ECO:0000256" key="4">
    <source>
        <dbReference type="ARBA" id="ARBA00023242"/>
    </source>
</evidence>
<keyword evidence="3" id="KW-0804">Transcription</keyword>
<dbReference type="Gene3D" id="4.10.280.10">
    <property type="entry name" value="Helix-loop-helix DNA-binding domain"/>
    <property type="match status" value="1"/>
</dbReference>
<dbReference type="GO" id="GO:0005634">
    <property type="term" value="C:nucleus"/>
    <property type="evidence" value="ECO:0007669"/>
    <property type="project" value="UniProtKB-SubCell"/>
</dbReference>
<evidence type="ECO:0000256" key="1">
    <source>
        <dbReference type="ARBA" id="ARBA00004123"/>
    </source>
</evidence>
<evidence type="ECO:0000256" key="5">
    <source>
        <dbReference type="SAM" id="MobiDB-lite"/>
    </source>
</evidence>
<dbReference type="InterPro" id="IPR024097">
    <property type="entry name" value="bHLH_ZIP_TF"/>
</dbReference>
<feature type="region of interest" description="Disordered" evidence="5">
    <location>
        <begin position="1"/>
        <end position="58"/>
    </location>
</feature>
<dbReference type="GO" id="GO:0046983">
    <property type="term" value="F:protein dimerization activity"/>
    <property type="evidence" value="ECO:0007669"/>
    <property type="project" value="InterPro"/>
</dbReference>
<dbReference type="PANTHER" id="PTHR12565">
    <property type="entry name" value="STEROL REGULATORY ELEMENT-BINDING PROTEIN"/>
    <property type="match status" value="1"/>
</dbReference>
<dbReference type="GO" id="GO:0003700">
    <property type="term" value="F:DNA-binding transcription factor activity"/>
    <property type="evidence" value="ECO:0007669"/>
    <property type="project" value="TreeGrafter"/>
</dbReference>
<dbReference type="InterPro" id="IPR011598">
    <property type="entry name" value="bHLH_dom"/>
</dbReference>
<comment type="subcellular location">
    <subcellularLocation>
        <location evidence="1">Nucleus</location>
    </subcellularLocation>
</comment>
<dbReference type="PROSITE" id="PS50888">
    <property type="entry name" value="BHLH"/>
    <property type="match status" value="1"/>
</dbReference>
<dbReference type="STRING" id="981085.W9S0K5"/>
<dbReference type="PANTHER" id="PTHR12565:SF465">
    <property type="entry name" value="TRANSCRIPTION FACTOR BHLH49-LIKE"/>
    <property type="match status" value="1"/>
</dbReference>
<feature type="domain" description="BHLH" evidence="6">
    <location>
        <begin position="72"/>
        <end position="122"/>
    </location>
</feature>
<accession>W9S0K5</accession>
<protein>
    <recommendedName>
        <fullName evidence="6">BHLH domain-containing protein</fullName>
    </recommendedName>
</protein>
<keyword evidence="4" id="KW-0539">Nucleus</keyword>
<name>W9S0K5_9ROSA</name>
<dbReference type="Pfam" id="PF00010">
    <property type="entry name" value="HLH"/>
    <property type="match status" value="1"/>
</dbReference>
<dbReference type="SUPFAM" id="SSF47459">
    <property type="entry name" value="HLH, helix-loop-helix DNA-binding domain"/>
    <property type="match status" value="1"/>
</dbReference>
<proteinExistence type="predicted"/>
<sequence length="240" mass="27000">MSSSSSMEKGKKTMISKEEKEGKLGKKMKQRKQNGGSFITNSEEKRIKLDSSDHQEEVPKTDYIHVRARRGQATDSHSLAERARREKIRERLQFLQSLVPGCDKITGKAQVLDEIIKYVQSLQNLVERLAAKLASANSMLIGFEVDPLMNTQAPDQYSLHVNIVDARLCEQGKCCFELPFQTVSESTSLTQFSSFADTTTTTTPGFASTEIFQDYGDLFSGFNGQRQNIDFQCVDNMSNF</sequence>
<feature type="compositionally biased region" description="Basic and acidic residues" evidence="5">
    <location>
        <begin position="8"/>
        <end position="24"/>
    </location>
</feature>
<organism evidence="7 8">
    <name type="scientific">Morus notabilis</name>
    <dbReference type="NCBI Taxonomy" id="981085"/>
    <lineage>
        <taxon>Eukaryota</taxon>
        <taxon>Viridiplantae</taxon>
        <taxon>Streptophyta</taxon>
        <taxon>Embryophyta</taxon>
        <taxon>Tracheophyta</taxon>
        <taxon>Spermatophyta</taxon>
        <taxon>Magnoliopsida</taxon>
        <taxon>eudicotyledons</taxon>
        <taxon>Gunneridae</taxon>
        <taxon>Pentapetalae</taxon>
        <taxon>rosids</taxon>
        <taxon>fabids</taxon>
        <taxon>Rosales</taxon>
        <taxon>Moraceae</taxon>
        <taxon>Moreae</taxon>
        <taxon>Morus</taxon>
    </lineage>
</organism>
<keyword evidence="2" id="KW-0805">Transcription regulation</keyword>
<feature type="compositionally biased region" description="Basic and acidic residues" evidence="5">
    <location>
        <begin position="42"/>
        <end position="58"/>
    </location>
</feature>